<dbReference type="AlphaFoldDB" id="A0A6B3SWB5"/>
<organism evidence="1 2">
    <name type="scientific">Noviherbaspirillum galbum</name>
    <dbReference type="NCBI Taxonomy" id="2709383"/>
    <lineage>
        <taxon>Bacteria</taxon>
        <taxon>Pseudomonadati</taxon>
        <taxon>Pseudomonadota</taxon>
        <taxon>Betaproteobacteria</taxon>
        <taxon>Burkholderiales</taxon>
        <taxon>Oxalobacteraceae</taxon>
        <taxon>Noviherbaspirillum</taxon>
    </lineage>
</organism>
<keyword evidence="2" id="KW-1185">Reference proteome</keyword>
<gene>
    <name evidence="1" type="ORF">G3574_27520</name>
</gene>
<dbReference type="InterPro" id="IPR054213">
    <property type="entry name" value="DUF6920"/>
</dbReference>
<dbReference type="RefSeq" id="WP_163968765.1">
    <property type="nucleotide sequence ID" value="NZ_JAAIVB010000085.1"/>
</dbReference>
<dbReference type="EMBL" id="JAAIVB010000085">
    <property type="protein sequence ID" value="NEX64848.1"/>
    <property type="molecule type" value="Genomic_DNA"/>
</dbReference>
<accession>A0A6B3SWB5</accession>
<dbReference type="Proteomes" id="UP000482155">
    <property type="component" value="Unassembled WGS sequence"/>
</dbReference>
<evidence type="ECO:0000313" key="1">
    <source>
        <dbReference type="EMBL" id="NEX64848.1"/>
    </source>
</evidence>
<evidence type="ECO:0000313" key="2">
    <source>
        <dbReference type="Proteomes" id="UP000482155"/>
    </source>
</evidence>
<proteinExistence type="predicted"/>
<dbReference type="Pfam" id="PF21900">
    <property type="entry name" value="DUF6920"/>
    <property type="match status" value="1"/>
</dbReference>
<sequence length="287" mass="32132">MTTVVRLLLLSILALMAVMVALKRYGAFRWDQETQDLRAQLEAARATGKPHRYSPRELDGLPAPVQAYFRTVLKDGQNLISAARVEHHGTFNMGDEREMWKPFSSDQRVILRRPGFDWNARVNMLPGVPVHVHDAYVGGEGILHAALLGLFTVADMRGTKAAAEGELMRFLAEAAWYPTALLPGQGVQWTSVDHHSARATLVDGDIMVSLLFTFNEQGLIDTVSAPARGRTVGDRIIPTPWQGRFWNYEVRDGMLVPLSGEVSWVPADGIKPYWRGDIRKLEYELVL</sequence>
<name>A0A6B3SWB5_9BURK</name>
<comment type="caution">
    <text evidence="1">The sequence shown here is derived from an EMBL/GenBank/DDBJ whole genome shotgun (WGS) entry which is preliminary data.</text>
</comment>
<protein>
    <submittedName>
        <fullName evidence="1">Uncharacterized protein</fullName>
    </submittedName>
</protein>
<reference evidence="1 2" key="1">
    <citation type="submission" date="2020-02" db="EMBL/GenBank/DDBJ databases">
        <authorList>
            <person name="Kim M.K."/>
        </authorList>
    </citation>
    <scope>NUCLEOTIDE SEQUENCE [LARGE SCALE GENOMIC DNA]</scope>
    <source>
        <strain evidence="1 2">17J57-3</strain>
    </source>
</reference>